<dbReference type="Proteomes" id="UP000479710">
    <property type="component" value="Unassembled WGS sequence"/>
</dbReference>
<dbReference type="AlphaFoldDB" id="A0A6G1F8M3"/>
<keyword evidence="2" id="KW-1185">Reference proteome</keyword>
<evidence type="ECO:0000313" key="1">
    <source>
        <dbReference type="EMBL" id="KAF0933211.1"/>
    </source>
</evidence>
<protein>
    <submittedName>
        <fullName evidence="1">Uncharacterized protein</fullName>
    </submittedName>
</protein>
<organism evidence="1 2">
    <name type="scientific">Oryza meyeriana var. granulata</name>
    <dbReference type="NCBI Taxonomy" id="110450"/>
    <lineage>
        <taxon>Eukaryota</taxon>
        <taxon>Viridiplantae</taxon>
        <taxon>Streptophyta</taxon>
        <taxon>Embryophyta</taxon>
        <taxon>Tracheophyta</taxon>
        <taxon>Spermatophyta</taxon>
        <taxon>Magnoliopsida</taxon>
        <taxon>Liliopsida</taxon>
        <taxon>Poales</taxon>
        <taxon>Poaceae</taxon>
        <taxon>BOP clade</taxon>
        <taxon>Oryzoideae</taxon>
        <taxon>Oryzeae</taxon>
        <taxon>Oryzinae</taxon>
        <taxon>Oryza</taxon>
        <taxon>Oryza meyeriana</taxon>
    </lineage>
</organism>
<sequence>MVADPRRVATIACTLQSTAAETDPWREAANPWRSVVDPQQAGADQPRARRLLYRIIIVRQCY</sequence>
<gene>
    <name evidence="1" type="ORF">E2562_016156</name>
</gene>
<dbReference type="EMBL" id="SPHZ02000001">
    <property type="protein sequence ID" value="KAF0933211.1"/>
    <property type="molecule type" value="Genomic_DNA"/>
</dbReference>
<proteinExistence type="predicted"/>
<comment type="caution">
    <text evidence="1">The sequence shown here is derived from an EMBL/GenBank/DDBJ whole genome shotgun (WGS) entry which is preliminary data.</text>
</comment>
<accession>A0A6G1F8M3</accession>
<reference evidence="1 2" key="1">
    <citation type="submission" date="2019-11" db="EMBL/GenBank/DDBJ databases">
        <title>Whole genome sequence of Oryza granulata.</title>
        <authorList>
            <person name="Li W."/>
        </authorList>
    </citation>
    <scope>NUCLEOTIDE SEQUENCE [LARGE SCALE GENOMIC DNA]</scope>
    <source>
        <strain evidence="2">cv. Menghai</strain>
        <tissue evidence="1">Leaf</tissue>
    </source>
</reference>
<evidence type="ECO:0000313" key="2">
    <source>
        <dbReference type="Proteomes" id="UP000479710"/>
    </source>
</evidence>
<name>A0A6G1F8M3_9ORYZ</name>